<dbReference type="AlphaFoldDB" id="T1E3D7"/>
<protein>
    <submittedName>
        <fullName evidence="1">Putative secreted protein</fullName>
    </submittedName>
</protein>
<name>T1E3D7_9DIPT</name>
<evidence type="ECO:0000313" key="1">
    <source>
        <dbReference type="EMBL" id="JAA94402.1"/>
    </source>
</evidence>
<reference evidence="1" key="1">
    <citation type="journal article" date="2013" name="BMC Genomics">
        <title>A deep insight into the sialotranscriptome of the mosquito, Psorophora albipes.</title>
        <authorList>
            <person name="Chagas A.C."/>
            <person name="Calvo E."/>
            <person name="Rios-Velasquez C.M."/>
            <person name="Pessoa F.A."/>
            <person name="Medeiros J.F."/>
            <person name="Ribeiro J.M."/>
        </authorList>
    </citation>
    <scope>NUCLEOTIDE SEQUENCE</scope>
</reference>
<accession>T1E3D7</accession>
<sequence>MSTSDSIRRWLSLLLGNSLVWRIADSSYALKLVGIKLVVRRMSLRSIVKLKVDRPLRLCVIFKLNRVQSTLPEATPGSIWMEYPVNLKIHTSSA</sequence>
<organism evidence="1">
    <name type="scientific">Psorophora albipes</name>
    <dbReference type="NCBI Taxonomy" id="869069"/>
    <lineage>
        <taxon>Eukaryota</taxon>
        <taxon>Metazoa</taxon>
        <taxon>Ecdysozoa</taxon>
        <taxon>Arthropoda</taxon>
        <taxon>Hexapoda</taxon>
        <taxon>Insecta</taxon>
        <taxon>Pterygota</taxon>
        <taxon>Neoptera</taxon>
        <taxon>Endopterygota</taxon>
        <taxon>Diptera</taxon>
        <taxon>Nematocera</taxon>
        <taxon>Culicoidea</taxon>
        <taxon>Culicidae</taxon>
        <taxon>Culicinae</taxon>
        <taxon>Aedini</taxon>
        <taxon>Psorophora</taxon>
    </lineage>
</organism>
<proteinExistence type="evidence at transcript level"/>
<dbReference type="EMBL" id="GALA01000450">
    <property type="protein sequence ID" value="JAA94402.1"/>
    <property type="molecule type" value="mRNA"/>
</dbReference>